<evidence type="ECO:0000313" key="3">
    <source>
        <dbReference type="RefSeq" id="XP_023175297.2"/>
    </source>
</evidence>
<proteinExistence type="predicted"/>
<dbReference type="OMA" id="AQPWQHV"/>
<dbReference type="AlphaFoldDB" id="A0A6J1M5I8"/>
<sequence length="175" mass="20930">MFNSDFKKLQRKSNKFKQTVSERSKNWGKRKFTPKAFGRSEPAPMEEEAKPWQHVKNDILEDEHEQQSADRFNMQSQSAKEILKQRERNHRRNVIETSRNEKPKWETFDDKETTNKSRNNIVENITRDPTNMSFKERNYLRRKLTKAVIAEKSGTLKSAINDMKRNPITNNKFRK</sequence>
<organism evidence="2 3">
    <name type="scientific">Drosophila hydei</name>
    <name type="common">Fruit fly</name>
    <dbReference type="NCBI Taxonomy" id="7224"/>
    <lineage>
        <taxon>Eukaryota</taxon>
        <taxon>Metazoa</taxon>
        <taxon>Ecdysozoa</taxon>
        <taxon>Arthropoda</taxon>
        <taxon>Hexapoda</taxon>
        <taxon>Insecta</taxon>
        <taxon>Pterygota</taxon>
        <taxon>Neoptera</taxon>
        <taxon>Endopterygota</taxon>
        <taxon>Diptera</taxon>
        <taxon>Brachycera</taxon>
        <taxon>Muscomorpha</taxon>
        <taxon>Ephydroidea</taxon>
        <taxon>Drosophilidae</taxon>
        <taxon>Drosophila</taxon>
    </lineage>
</organism>
<name>A0A6J1M5I8_DROHY</name>
<feature type="compositionally biased region" description="Polar residues" evidence="1">
    <location>
        <begin position="69"/>
        <end position="79"/>
    </location>
</feature>
<dbReference type="RefSeq" id="XP_023175297.2">
    <property type="nucleotide sequence ID" value="XM_023319529.2"/>
</dbReference>
<dbReference type="OrthoDB" id="8007002at2759"/>
<feature type="compositionally biased region" description="Basic and acidic residues" evidence="1">
    <location>
        <begin position="47"/>
        <end position="59"/>
    </location>
</feature>
<dbReference type="Proteomes" id="UP000504633">
    <property type="component" value="Unplaced"/>
</dbReference>
<dbReference type="GeneID" id="111602467"/>
<dbReference type="KEGG" id="dhe:111602467"/>
<accession>A0A6J1M5I8</accession>
<feature type="region of interest" description="Disordered" evidence="1">
    <location>
        <begin position="1"/>
        <end position="104"/>
    </location>
</feature>
<evidence type="ECO:0000256" key="1">
    <source>
        <dbReference type="SAM" id="MobiDB-lite"/>
    </source>
</evidence>
<keyword evidence="2" id="KW-1185">Reference proteome</keyword>
<reference evidence="3" key="1">
    <citation type="submission" date="2025-08" db="UniProtKB">
        <authorList>
            <consortium name="RefSeq"/>
        </authorList>
    </citation>
    <scope>IDENTIFICATION</scope>
    <source>
        <strain evidence="3">15085-1641.00</strain>
        <tissue evidence="3">Whole body</tissue>
    </source>
</reference>
<evidence type="ECO:0000313" key="2">
    <source>
        <dbReference type="Proteomes" id="UP000504633"/>
    </source>
</evidence>
<protein>
    <submittedName>
        <fullName evidence="3">Uncharacterized protein LOC111602467</fullName>
    </submittedName>
</protein>
<gene>
    <name evidence="3" type="primary">LOC111602467</name>
</gene>